<feature type="compositionally biased region" description="Polar residues" evidence="4">
    <location>
        <begin position="14"/>
        <end position="27"/>
    </location>
</feature>
<name>A0A9P6B6E9_9AGAM</name>
<dbReference type="SMART" id="SM00320">
    <property type="entry name" value="WD40"/>
    <property type="match status" value="4"/>
</dbReference>
<dbReference type="Gene3D" id="2.130.10.10">
    <property type="entry name" value="YVTN repeat-like/Quinoprotein amine dehydrogenase"/>
    <property type="match status" value="2"/>
</dbReference>
<evidence type="ECO:0000256" key="2">
    <source>
        <dbReference type="ARBA" id="ARBA00022737"/>
    </source>
</evidence>
<feature type="transmembrane region" description="Helical" evidence="5">
    <location>
        <begin position="381"/>
        <end position="404"/>
    </location>
</feature>
<feature type="transmembrane region" description="Helical" evidence="5">
    <location>
        <begin position="301"/>
        <end position="324"/>
    </location>
</feature>
<dbReference type="AlphaFoldDB" id="A0A9P6B6E9"/>
<evidence type="ECO:0000313" key="7">
    <source>
        <dbReference type="Proteomes" id="UP000886523"/>
    </source>
</evidence>
<comment type="caution">
    <text evidence="6">The sequence shown here is derived from an EMBL/GenBank/DDBJ whole genome shotgun (WGS) entry which is preliminary data.</text>
</comment>
<dbReference type="InterPro" id="IPR001680">
    <property type="entry name" value="WD40_rpt"/>
</dbReference>
<dbReference type="PANTHER" id="PTHR22838:SF0">
    <property type="entry name" value="WD REPEAT-CONTAINING PROTEIN 26"/>
    <property type="match status" value="1"/>
</dbReference>
<dbReference type="InterPro" id="IPR015943">
    <property type="entry name" value="WD40/YVTN_repeat-like_dom_sf"/>
</dbReference>
<dbReference type="SUPFAM" id="SSF50978">
    <property type="entry name" value="WD40 repeat-like"/>
    <property type="match status" value="1"/>
</dbReference>
<keyword evidence="1 3" id="KW-0853">WD repeat</keyword>
<dbReference type="InterPro" id="IPR051350">
    <property type="entry name" value="WD_repeat-ST_regulator"/>
</dbReference>
<feature type="compositionally biased region" description="Pro residues" evidence="4">
    <location>
        <begin position="1"/>
        <end position="12"/>
    </location>
</feature>
<feature type="transmembrane region" description="Helical" evidence="5">
    <location>
        <begin position="336"/>
        <end position="360"/>
    </location>
</feature>
<feature type="region of interest" description="Disordered" evidence="4">
    <location>
        <begin position="504"/>
        <end position="533"/>
    </location>
</feature>
<keyword evidence="2" id="KW-0677">Repeat</keyword>
<keyword evidence="7" id="KW-1185">Reference proteome</keyword>
<keyword evidence="5" id="KW-1133">Transmembrane helix</keyword>
<evidence type="ECO:0000256" key="1">
    <source>
        <dbReference type="ARBA" id="ARBA00022574"/>
    </source>
</evidence>
<evidence type="ECO:0000313" key="6">
    <source>
        <dbReference type="EMBL" id="KAF9518267.1"/>
    </source>
</evidence>
<evidence type="ECO:0000256" key="4">
    <source>
        <dbReference type="SAM" id="MobiDB-lite"/>
    </source>
</evidence>
<dbReference type="PANTHER" id="PTHR22838">
    <property type="entry name" value="WD REPEAT PROTEIN 26-RELATED"/>
    <property type="match status" value="1"/>
</dbReference>
<organism evidence="6 7">
    <name type="scientific">Hydnum rufescens UP504</name>
    <dbReference type="NCBI Taxonomy" id="1448309"/>
    <lineage>
        <taxon>Eukaryota</taxon>
        <taxon>Fungi</taxon>
        <taxon>Dikarya</taxon>
        <taxon>Basidiomycota</taxon>
        <taxon>Agaricomycotina</taxon>
        <taxon>Agaricomycetes</taxon>
        <taxon>Cantharellales</taxon>
        <taxon>Hydnaceae</taxon>
        <taxon>Hydnum</taxon>
    </lineage>
</organism>
<keyword evidence="5" id="KW-0812">Transmembrane</keyword>
<dbReference type="InterPro" id="IPR036322">
    <property type="entry name" value="WD40_repeat_dom_sf"/>
</dbReference>
<keyword evidence="5" id="KW-0472">Membrane</keyword>
<evidence type="ECO:0000256" key="5">
    <source>
        <dbReference type="SAM" id="Phobius"/>
    </source>
</evidence>
<evidence type="ECO:0000256" key="3">
    <source>
        <dbReference type="PROSITE-ProRule" id="PRU00221"/>
    </source>
</evidence>
<feature type="transmembrane region" description="Helical" evidence="5">
    <location>
        <begin position="410"/>
        <end position="434"/>
    </location>
</feature>
<protein>
    <recommendedName>
        <fullName evidence="8">WD40 repeat-like protein</fullName>
    </recommendedName>
</protein>
<accession>A0A9P6B6E9</accession>
<reference evidence="6" key="1">
    <citation type="journal article" date="2020" name="Nat. Commun.">
        <title>Large-scale genome sequencing of mycorrhizal fungi provides insights into the early evolution of symbiotic traits.</title>
        <authorList>
            <person name="Miyauchi S."/>
            <person name="Kiss E."/>
            <person name="Kuo A."/>
            <person name="Drula E."/>
            <person name="Kohler A."/>
            <person name="Sanchez-Garcia M."/>
            <person name="Morin E."/>
            <person name="Andreopoulos B."/>
            <person name="Barry K.W."/>
            <person name="Bonito G."/>
            <person name="Buee M."/>
            <person name="Carver A."/>
            <person name="Chen C."/>
            <person name="Cichocki N."/>
            <person name="Clum A."/>
            <person name="Culley D."/>
            <person name="Crous P.W."/>
            <person name="Fauchery L."/>
            <person name="Girlanda M."/>
            <person name="Hayes R.D."/>
            <person name="Keri Z."/>
            <person name="LaButti K."/>
            <person name="Lipzen A."/>
            <person name="Lombard V."/>
            <person name="Magnuson J."/>
            <person name="Maillard F."/>
            <person name="Murat C."/>
            <person name="Nolan M."/>
            <person name="Ohm R.A."/>
            <person name="Pangilinan J."/>
            <person name="Pereira M.F."/>
            <person name="Perotto S."/>
            <person name="Peter M."/>
            <person name="Pfister S."/>
            <person name="Riley R."/>
            <person name="Sitrit Y."/>
            <person name="Stielow J.B."/>
            <person name="Szollosi G."/>
            <person name="Zifcakova L."/>
            <person name="Stursova M."/>
            <person name="Spatafora J.W."/>
            <person name="Tedersoo L."/>
            <person name="Vaario L.M."/>
            <person name="Yamada A."/>
            <person name="Yan M."/>
            <person name="Wang P."/>
            <person name="Xu J."/>
            <person name="Bruns T."/>
            <person name="Baldrian P."/>
            <person name="Vilgalys R."/>
            <person name="Dunand C."/>
            <person name="Henrissat B."/>
            <person name="Grigoriev I.V."/>
            <person name="Hibbett D."/>
            <person name="Nagy L.G."/>
            <person name="Martin F.M."/>
        </authorList>
    </citation>
    <scope>NUCLEOTIDE SEQUENCE</scope>
    <source>
        <strain evidence="6">UP504</strain>
    </source>
</reference>
<evidence type="ECO:0008006" key="8">
    <source>
        <dbReference type="Google" id="ProtNLM"/>
    </source>
</evidence>
<feature type="region of interest" description="Disordered" evidence="4">
    <location>
        <begin position="1"/>
        <end position="51"/>
    </location>
</feature>
<dbReference type="PROSITE" id="PS50294">
    <property type="entry name" value="WD_REPEATS_REGION"/>
    <property type="match status" value="1"/>
</dbReference>
<proteinExistence type="predicted"/>
<feature type="repeat" description="WD" evidence="3">
    <location>
        <begin position="585"/>
        <end position="626"/>
    </location>
</feature>
<gene>
    <name evidence="6" type="ORF">BS47DRAFT_1359040</name>
</gene>
<dbReference type="Pfam" id="PF00400">
    <property type="entry name" value="WD40"/>
    <property type="match status" value="2"/>
</dbReference>
<sequence>MEHDPFPFPPQRSPLLNPNPDNIQYQGEGSRVRDSNPPVSPGPSRFPRPQELRRTATILSLLNELAKYPNDPNDDFDTLRNEEDRYRPHHDAIQETGIAVFERFEEMKSRIKALDSRLLGFYNAVQHLASSVGLLSFGSHLRLRLSGLLLVLRENAAQLFPNIRRDLQEPLLRLPLELRMSTTSIPPDTSHALLDPETIPAEFELLAIDLHGLLDCINQISEFADEAINTSVMSFINDVGYWASCLKEFKGQFRTHSIASHVHELTEEMGAHIEAVTDALTTFIDVGVPTIRLAQQQKGSAFLNLSTVSTLFSAVTATTLQYSYQANTSKLEQNVNMLWIVSLVFSLASAINSQLAYAWHTDVYRSPKARVPWWGSAMINRAPLCFLIGSVIAFSAGLVCFTFANFPATAIPIVITVCTSVSSFTLLIVTLWFVGERLAFRYSNGEMWFSDVLKNVLPTSKFVDSWRWIHKTAVRWSQAFKSWVQQTSRRLYSLSSWRNDQVNEDVEAHPSRPPNWRGASKPIRPPLRSSSMPSVPLTGRHPLFLITNSSSDIFPPEQSKGFPRPELPTSAVLPALRNLAPSTHLCDHPSPIRHLAFSPNGEFLASCSWDKATIIWKVDNPVQIHRRLEHIMGVAGQAAWSPNGRLLLTKLHKSIRIWDAMPHQLGACKRSVERDQIIRSIAWMPRGNSFISAELRGLYIHDLHGNVLSSHIFDRLLIHDVAATRDEVRVLAVATLEKTADGLVPSKSEPERRIFLSDVIEGQIPLVRQVKHIALAANDSFGIVTFKDQSSPQSIRLVMDTSGGSGRLSLGPTYFPPGPSTFVGPSSVGSFTGTTALDAMIVAAGKREVYLWDRKTARLLHTLRAKDYGGDFTVAAWNHECTKSLMFATGSHDGSIRIWTAPSPQNDSENDPPDQSMKE</sequence>
<dbReference type="OrthoDB" id="972532at2759"/>
<dbReference type="EMBL" id="MU128926">
    <property type="protein sequence ID" value="KAF9518267.1"/>
    <property type="molecule type" value="Genomic_DNA"/>
</dbReference>
<feature type="region of interest" description="Disordered" evidence="4">
    <location>
        <begin position="898"/>
        <end position="919"/>
    </location>
</feature>
<dbReference type="PROSITE" id="PS50082">
    <property type="entry name" value="WD_REPEATS_2"/>
    <property type="match status" value="1"/>
</dbReference>
<dbReference type="Proteomes" id="UP000886523">
    <property type="component" value="Unassembled WGS sequence"/>
</dbReference>